<dbReference type="RefSeq" id="WP_089454508.1">
    <property type="nucleotide sequence ID" value="NZ_CP184470.1"/>
</dbReference>
<evidence type="ECO:0000256" key="2">
    <source>
        <dbReference type="SAM" id="MobiDB-lite"/>
    </source>
</evidence>
<dbReference type="AlphaFoldDB" id="A0A228HRR6"/>
<feature type="coiled-coil region" evidence="1">
    <location>
        <begin position="75"/>
        <end position="102"/>
    </location>
</feature>
<dbReference type="EMBL" id="NKFA01000038">
    <property type="protein sequence ID" value="OXI32853.1"/>
    <property type="molecule type" value="Genomic_DNA"/>
</dbReference>
<sequence>MQIDFSTTTRVPLADGSTSANASSGAAATTSAAPAAASSTDGATSTTGTTGAPGSTGATGEKLGASGASSEDPAVAQLKALIERLQKQLATIERQMASAAQRAKDDPAAAIEQQSLSAEAGAISGALSTAISQLAQVIEKSGASSAGGLVSTHA</sequence>
<reference evidence="3 4" key="2">
    <citation type="submission" date="2017-08" db="EMBL/GenBank/DDBJ databases">
        <title>WGS of novel Burkholderia cepaca complex species.</title>
        <authorList>
            <person name="Lipuma J."/>
            <person name="Spilker T."/>
        </authorList>
    </citation>
    <scope>NUCLEOTIDE SEQUENCE [LARGE SCALE GENOMIC DNA]</scope>
    <source>
        <strain evidence="3 4">AU17325</strain>
    </source>
</reference>
<proteinExistence type="predicted"/>
<feature type="region of interest" description="Disordered" evidence="2">
    <location>
        <begin position="1"/>
        <end position="71"/>
    </location>
</feature>
<feature type="compositionally biased region" description="Polar residues" evidence="2">
    <location>
        <begin position="1"/>
        <end position="10"/>
    </location>
</feature>
<name>A0A228HRR6_9BURK</name>
<dbReference type="OrthoDB" id="9035973at2"/>
<evidence type="ECO:0000313" key="4">
    <source>
        <dbReference type="Proteomes" id="UP000214600"/>
    </source>
</evidence>
<evidence type="ECO:0000313" key="3">
    <source>
        <dbReference type="EMBL" id="OXI32853.1"/>
    </source>
</evidence>
<evidence type="ECO:0000256" key="1">
    <source>
        <dbReference type="SAM" id="Coils"/>
    </source>
</evidence>
<comment type="caution">
    <text evidence="3">The sequence shown here is derived from an EMBL/GenBank/DDBJ whole genome shotgun (WGS) entry which is preliminary data.</text>
</comment>
<protein>
    <submittedName>
        <fullName evidence="3">Uncharacterized protein</fullName>
    </submittedName>
</protein>
<organism evidence="3 4">
    <name type="scientific">Burkholderia aenigmatica</name>
    <dbReference type="NCBI Taxonomy" id="2015348"/>
    <lineage>
        <taxon>Bacteria</taxon>
        <taxon>Pseudomonadati</taxon>
        <taxon>Pseudomonadota</taxon>
        <taxon>Betaproteobacteria</taxon>
        <taxon>Burkholderiales</taxon>
        <taxon>Burkholderiaceae</taxon>
        <taxon>Burkholderia</taxon>
        <taxon>Burkholderia cepacia complex</taxon>
    </lineage>
</organism>
<dbReference type="GeneID" id="99663716"/>
<accession>A0A228HRR6</accession>
<feature type="compositionally biased region" description="Low complexity" evidence="2">
    <location>
        <begin position="14"/>
        <end position="60"/>
    </location>
</feature>
<reference evidence="4" key="1">
    <citation type="submission" date="2017-06" db="EMBL/GenBank/DDBJ databases">
        <authorList>
            <person name="LiPuma J."/>
            <person name="Spilker T."/>
        </authorList>
    </citation>
    <scope>NUCLEOTIDE SEQUENCE [LARGE SCALE GENOMIC DNA]</scope>
    <source>
        <strain evidence="4">AU17325</strain>
    </source>
</reference>
<gene>
    <name evidence="3" type="ORF">CFB84_40285</name>
</gene>
<dbReference type="Proteomes" id="UP000214600">
    <property type="component" value="Unassembled WGS sequence"/>
</dbReference>
<keyword evidence="1" id="KW-0175">Coiled coil</keyword>